<keyword evidence="3" id="KW-1185">Reference proteome</keyword>
<dbReference type="PROSITE" id="PS50181">
    <property type="entry name" value="FBOX"/>
    <property type="match status" value="1"/>
</dbReference>
<organism evidence="2 3">
    <name type="scientific">Lachancea quebecensis</name>
    <dbReference type="NCBI Taxonomy" id="1654605"/>
    <lineage>
        <taxon>Eukaryota</taxon>
        <taxon>Fungi</taxon>
        <taxon>Dikarya</taxon>
        <taxon>Ascomycota</taxon>
        <taxon>Saccharomycotina</taxon>
        <taxon>Saccharomycetes</taxon>
        <taxon>Saccharomycetales</taxon>
        <taxon>Saccharomycetaceae</taxon>
        <taxon>Lachancea</taxon>
    </lineage>
</organism>
<evidence type="ECO:0000313" key="2">
    <source>
        <dbReference type="EMBL" id="CUS20300.1"/>
    </source>
</evidence>
<dbReference type="Pfam" id="PF00646">
    <property type="entry name" value="F-box"/>
    <property type="match status" value="1"/>
</dbReference>
<dbReference type="SMART" id="SM00256">
    <property type="entry name" value="FBOX"/>
    <property type="match status" value="1"/>
</dbReference>
<dbReference type="SUPFAM" id="SSF81383">
    <property type="entry name" value="F-box domain"/>
    <property type="match status" value="1"/>
</dbReference>
<proteinExistence type="predicted"/>
<feature type="domain" description="F-box" evidence="1">
    <location>
        <begin position="2"/>
        <end position="48"/>
    </location>
</feature>
<dbReference type="AlphaFoldDB" id="A0A0P1KL15"/>
<dbReference type="InterPro" id="IPR036047">
    <property type="entry name" value="F-box-like_dom_sf"/>
</dbReference>
<sequence>MPCLAYDLPKELWLMVFEFLDYDDLFQFRLCCRQFNKTVTIDWIWSDRCRKRWLKSDQDDPLALRINGDKTVKRGKDWFYYFRFRNRIDQHTLKVLHSIRECEDEDAYSHNIESLIKLGALAVPKLKKLELDSYNDATPYEVTYLARQVLLTMRHKNLFDFIDSASSTDTDEWVHYSEETVFLPLAAMDLAFNRLLPHRIKIMEQVNFQVKREYNDISEFMILPPTLRIDKLMKYLFEALNSARLLHVRQRARYYLDDFMLLRVYAGESKGHPLVLLSIIQAVSDLYKVETVMCEEFLIVRDPKIRDGETYITISQAGTPRIFTRKNLIASMCRIFPSRQVVLSAVIPKLLQPLKTRDLLLKIFDEWSPYCKKSYWNAVTDKSLNSLLQYMPKSRFPVRVSDYDYFQAYWKIKTSAQRAFRNWGQNHFLKFIDSQYPHDKLIVGARLGGNDDEIYLEELSRGQDLIHKKHIIGTNSANLAGKIVADTRLHMKYVVLTDSVANNGSEYLTLMDPLGEINVLLKSDVQVLEPDDVGSLDIKGFIKLLSLSDLGLFFTKFDQVRGLFVPSDIFVNYLESKSSSIDTDATTQYS</sequence>
<dbReference type="Gene3D" id="1.20.1280.50">
    <property type="match status" value="1"/>
</dbReference>
<dbReference type="InterPro" id="IPR001810">
    <property type="entry name" value="F-box_dom"/>
</dbReference>
<reference evidence="3" key="1">
    <citation type="submission" date="2015-10" db="EMBL/GenBank/DDBJ databases">
        <authorList>
            <person name="Devillers H."/>
        </authorList>
    </citation>
    <scope>NUCLEOTIDE SEQUENCE [LARGE SCALE GENOMIC DNA]</scope>
</reference>
<evidence type="ECO:0000313" key="3">
    <source>
        <dbReference type="Proteomes" id="UP000236544"/>
    </source>
</evidence>
<evidence type="ECO:0000259" key="1">
    <source>
        <dbReference type="PROSITE" id="PS50181"/>
    </source>
</evidence>
<dbReference type="Proteomes" id="UP000236544">
    <property type="component" value="Unassembled WGS sequence"/>
</dbReference>
<dbReference type="CDD" id="cd22139">
    <property type="entry name" value="F-box_unchar"/>
    <property type="match status" value="1"/>
</dbReference>
<dbReference type="OrthoDB" id="550575at2759"/>
<name>A0A0P1KL15_9SACH</name>
<dbReference type="EMBL" id="LN890560">
    <property type="protein sequence ID" value="CUS20300.1"/>
    <property type="molecule type" value="Genomic_DNA"/>
</dbReference>
<gene>
    <name evidence="2" type="ORF">LAQU0_S01e03510g</name>
</gene>
<accession>A0A0P1KL15</accession>
<protein>
    <submittedName>
        <fullName evidence="2">LAQU0S01e03510g1_1</fullName>
    </submittedName>
</protein>